<evidence type="ECO:0000313" key="3">
    <source>
        <dbReference type="Proteomes" id="UP001275084"/>
    </source>
</evidence>
<feature type="chain" id="PRO_5042550792" evidence="1">
    <location>
        <begin position="20"/>
        <end position="223"/>
    </location>
</feature>
<comment type="caution">
    <text evidence="2">The sequence shown here is derived from an EMBL/GenBank/DDBJ whole genome shotgun (WGS) entry which is preliminary data.</text>
</comment>
<organism evidence="2 3">
    <name type="scientific">Lasiosphaeria hispida</name>
    <dbReference type="NCBI Taxonomy" id="260671"/>
    <lineage>
        <taxon>Eukaryota</taxon>
        <taxon>Fungi</taxon>
        <taxon>Dikarya</taxon>
        <taxon>Ascomycota</taxon>
        <taxon>Pezizomycotina</taxon>
        <taxon>Sordariomycetes</taxon>
        <taxon>Sordariomycetidae</taxon>
        <taxon>Sordariales</taxon>
        <taxon>Lasiosphaeriaceae</taxon>
        <taxon>Lasiosphaeria</taxon>
    </lineage>
</organism>
<keyword evidence="1" id="KW-0732">Signal</keyword>
<evidence type="ECO:0000313" key="2">
    <source>
        <dbReference type="EMBL" id="KAK3353815.1"/>
    </source>
</evidence>
<gene>
    <name evidence="2" type="ORF">B0T25DRAFT_632177</name>
</gene>
<reference evidence="2" key="2">
    <citation type="submission" date="2023-06" db="EMBL/GenBank/DDBJ databases">
        <authorList>
            <consortium name="Lawrence Berkeley National Laboratory"/>
            <person name="Haridas S."/>
            <person name="Hensen N."/>
            <person name="Bonometti L."/>
            <person name="Westerberg I."/>
            <person name="Brannstrom I.O."/>
            <person name="Guillou S."/>
            <person name="Cros-Aarteil S."/>
            <person name="Calhoun S."/>
            <person name="Kuo A."/>
            <person name="Mondo S."/>
            <person name="Pangilinan J."/>
            <person name="Riley R."/>
            <person name="Labutti K."/>
            <person name="Andreopoulos B."/>
            <person name="Lipzen A."/>
            <person name="Chen C."/>
            <person name="Yanf M."/>
            <person name="Daum C."/>
            <person name="Ng V."/>
            <person name="Clum A."/>
            <person name="Steindorff A."/>
            <person name="Ohm R."/>
            <person name="Martin F."/>
            <person name="Silar P."/>
            <person name="Natvig D."/>
            <person name="Lalanne C."/>
            <person name="Gautier V."/>
            <person name="Ament-Velasquez S.L."/>
            <person name="Kruys A."/>
            <person name="Hutchinson M.I."/>
            <person name="Powell A.J."/>
            <person name="Barry K."/>
            <person name="Miller A.N."/>
            <person name="Grigoriev I.V."/>
            <person name="Debuchy R."/>
            <person name="Gladieux P."/>
            <person name="Thoren M.H."/>
            <person name="Johannesson H."/>
        </authorList>
    </citation>
    <scope>NUCLEOTIDE SEQUENCE</scope>
    <source>
        <strain evidence="2">CBS 955.72</strain>
    </source>
</reference>
<dbReference type="AlphaFoldDB" id="A0AAJ0MET0"/>
<proteinExistence type="predicted"/>
<protein>
    <submittedName>
        <fullName evidence="2">Uncharacterized protein</fullName>
    </submittedName>
</protein>
<reference evidence="2" key="1">
    <citation type="journal article" date="2023" name="Mol. Phylogenet. Evol.">
        <title>Genome-scale phylogeny and comparative genomics of the fungal order Sordariales.</title>
        <authorList>
            <person name="Hensen N."/>
            <person name="Bonometti L."/>
            <person name="Westerberg I."/>
            <person name="Brannstrom I.O."/>
            <person name="Guillou S."/>
            <person name="Cros-Aarteil S."/>
            <person name="Calhoun S."/>
            <person name="Haridas S."/>
            <person name="Kuo A."/>
            <person name="Mondo S."/>
            <person name="Pangilinan J."/>
            <person name="Riley R."/>
            <person name="LaButti K."/>
            <person name="Andreopoulos B."/>
            <person name="Lipzen A."/>
            <person name="Chen C."/>
            <person name="Yan M."/>
            <person name="Daum C."/>
            <person name="Ng V."/>
            <person name="Clum A."/>
            <person name="Steindorff A."/>
            <person name="Ohm R.A."/>
            <person name="Martin F."/>
            <person name="Silar P."/>
            <person name="Natvig D.O."/>
            <person name="Lalanne C."/>
            <person name="Gautier V."/>
            <person name="Ament-Velasquez S.L."/>
            <person name="Kruys A."/>
            <person name="Hutchinson M.I."/>
            <person name="Powell A.J."/>
            <person name="Barry K."/>
            <person name="Miller A.N."/>
            <person name="Grigoriev I.V."/>
            <person name="Debuchy R."/>
            <person name="Gladieux P."/>
            <person name="Hiltunen Thoren M."/>
            <person name="Johannesson H."/>
        </authorList>
    </citation>
    <scope>NUCLEOTIDE SEQUENCE</scope>
    <source>
        <strain evidence="2">CBS 955.72</strain>
    </source>
</reference>
<feature type="signal peptide" evidence="1">
    <location>
        <begin position="1"/>
        <end position="19"/>
    </location>
</feature>
<name>A0AAJ0MET0_9PEZI</name>
<dbReference type="Proteomes" id="UP001275084">
    <property type="component" value="Unassembled WGS sequence"/>
</dbReference>
<keyword evidence="3" id="KW-1185">Reference proteome</keyword>
<dbReference type="InterPro" id="IPR025649">
    <property type="entry name" value="DUF4360"/>
</dbReference>
<dbReference type="Pfam" id="PF14273">
    <property type="entry name" value="DUF4360"/>
    <property type="match status" value="1"/>
</dbReference>
<dbReference type="EMBL" id="JAUIQD010000004">
    <property type="protein sequence ID" value="KAK3353815.1"/>
    <property type="molecule type" value="Genomic_DNA"/>
</dbReference>
<accession>A0AAJ0MET0</accession>
<evidence type="ECO:0000256" key="1">
    <source>
        <dbReference type="SAM" id="SignalP"/>
    </source>
</evidence>
<sequence length="223" mass="23094">MPSPTRLWALALLLSLAASLPAPQADTPGPPSVQNLTMWGTGCPIGGGAISQRSKDGAPIFVFGEWGLALPNPEPESQDQQAVDKFCTEEISLANGPPGMQLRIASITVGGWARLDPETTVLLQVETRLGDRIAGKGTKVVGPADLKDNAFEVQVATAPTDLWSACVDAAGAVPHLTVKTTVGLVGAKLASGALSGGVLGGEKNDLEKALRINFNPVWQPCPT</sequence>